<keyword evidence="1" id="KW-0812">Transmembrane</keyword>
<dbReference type="EMBL" id="MLJW01000003">
    <property type="protein sequence ID" value="OIR18319.1"/>
    <property type="molecule type" value="Genomic_DNA"/>
</dbReference>
<gene>
    <name evidence="2" type="ORF">GALL_16470</name>
</gene>
<feature type="transmembrane region" description="Helical" evidence="1">
    <location>
        <begin position="84"/>
        <end position="102"/>
    </location>
</feature>
<comment type="caution">
    <text evidence="2">The sequence shown here is derived from an EMBL/GenBank/DDBJ whole genome shotgun (WGS) entry which is preliminary data.</text>
</comment>
<organism evidence="2">
    <name type="scientific">mine drainage metagenome</name>
    <dbReference type="NCBI Taxonomy" id="410659"/>
    <lineage>
        <taxon>unclassified sequences</taxon>
        <taxon>metagenomes</taxon>
        <taxon>ecological metagenomes</taxon>
    </lineage>
</organism>
<name>A0A1J5TBL8_9ZZZZ</name>
<proteinExistence type="predicted"/>
<feature type="transmembrane region" description="Helical" evidence="1">
    <location>
        <begin position="164"/>
        <end position="181"/>
    </location>
</feature>
<reference evidence="2" key="1">
    <citation type="submission" date="2016-10" db="EMBL/GenBank/DDBJ databases">
        <title>Sequence of Gallionella enrichment culture.</title>
        <authorList>
            <person name="Poehlein A."/>
            <person name="Muehling M."/>
            <person name="Daniel R."/>
        </authorList>
    </citation>
    <scope>NUCLEOTIDE SEQUENCE</scope>
</reference>
<feature type="transmembrane region" description="Helical" evidence="1">
    <location>
        <begin position="114"/>
        <end position="137"/>
    </location>
</feature>
<sequence length="189" mass="20724">MIKLSKRNAVILALVLSVVMWATRGHHVAALTHLPDASWAIFFMLGFYFRSRVVLPLFLVQAALVDYVAITQFGVNAYCVTPAYAFLLPAYSALWLGGKWYAAHYQFQVRSLPLFAAAAVVGSAVCELISSGSFYFLGGRFADNSLAEFASRLLRYFPANLENVALYLGLAALIHMLIASIQHSAAAKQ</sequence>
<accession>A0A1J5TBL8</accession>
<evidence type="ECO:0000313" key="2">
    <source>
        <dbReference type="EMBL" id="OIR18319.1"/>
    </source>
</evidence>
<feature type="transmembrane region" description="Helical" evidence="1">
    <location>
        <begin position="35"/>
        <end position="51"/>
    </location>
</feature>
<keyword evidence="1" id="KW-0472">Membrane</keyword>
<dbReference type="AlphaFoldDB" id="A0A1J5TBL8"/>
<evidence type="ECO:0000256" key="1">
    <source>
        <dbReference type="SAM" id="Phobius"/>
    </source>
</evidence>
<evidence type="ECO:0008006" key="3">
    <source>
        <dbReference type="Google" id="ProtNLM"/>
    </source>
</evidence>
<protein>
    <recommendedName>
        <fullName evidence="3">Cobalamin ABC transporter</fullName>
    </recommendedName>
</protein>
<keyword evidence="1" id="KW-1133">Transmembrane helix</keyword>